<reference evidence="4" key="1">
    <citation type="submission" date="2017-02" db="UniProtKB">
        <authorList>
            <consortium name="WormBaseParasite"/>
        </authorList>
    </citation>
    <scope>IDENTIFICATION</scope>
</reference>
<dbReference type="Proteomes" id="UP000267027">
    <property type="component" value="Unassembled WGS sequence"/>
</dbReference>
<protein>
    <submittedName>
        <fullName evidence="4">Mitotic checkpoint serine/threonine-protein kinase BUB1</fullName>
    </submittedName>
</protein>
<dbReference type="OrthoDB" id="5816235at2759"/>
<dbReference type="WBParaSite" id="ACOC_0000376201-mRNA-1">
    <property type="protein sequence ID" value="ACOC_0000376201-mRNA-1"/>
    <property type="gene ID" value="ACOC_0000376201"/>
</dbReference>
<organism evidence="4">
    <name type="scientific">Angiostrongylus costaricensis</name>
    <name type="common">Nematode worm</name>
    <dbReference type="NCBI Taxonomy" id="334426"/>
    <lineage>
        <taxon>Eukaryota</taxon>
        <taxon>Metazoa</taxon>
        <taxon>Ecdysozoa</taxon>
        <taxon>Nematoda</taxon>
        <taxon>Chromadorea</taxon>
        <taxon>Rhabditida</taxon>
        <taxon>Rhabditina</taxon>
        <taxon>Rhabditomorpha</taxon>
        <taxon>Strongyloidea</taxon>
        <taxon>Metastrongylidae</taxon>
        <taxon>Angiostrongylus</taxon>
    </lineage>
</organism>
<evidence type="ECO:0000256" key="1">
    <source>
        <dbReference type="SAM" id="MobiDB-lite"/>
    </source>
</evidence>
<evidence type="ECO:0000313" key="3">
    <source>
        <dbReference type="Proteomes" id="UP000267027"/>
    </source>
</evidence>
<proteinExistence type="predicted"/>
<evidence type="ECO:0000313" key="2">
    <source>
        <dbReference type="EMBL" id="VDM55348.1"/>
    </source>
</evidence>
<dbReference type="EMBL" id="UYYA01001381">
    <property type="protein sequence ID" value="VDM55348.1"/>
    <property type="molecule type" value="Genomic_DNA"/>
</dbReference>
<accession>A0A0R3PHD5</accession>
<sequence length="390" mass="44388">MVQGLSNADLSRLWLLRGRHTTKQAVEKAIHYGLPLWPEAVHMARSYHRAKKDLAGGKYYIIGSEFTETEYDSPYCYRELGRYPEDWEKRNNYQKAIEELEKLEFSKENSSGVNAYDVSARACFENDKNKHIELLLGGVSAVELENLQSERNSLDICQISDDAISECEVEDGSCRSNPDLVRCQRQDLSQILIHDKADVFKEKTGRKELCSERETVNDIDRGPNKVCQARNEESMNHGSTNASSLKQESTTVKRNVKDFTLKRLDFSACEEKLHRMCEEQFLRPRSPIRSFAQILPKEEWIYHYAMSRNDENAPTTAQGDTSVSATSEEEDVKLSSEKVVEGIKQAVASEDSSEESEELCADSIPRVLDGSVSVEEKPKRSFVYPFDGEI</sequence>
<feature type="region of interest" description="Disordered" evidence="1">
    <location>
        <begin position="311"/>
        <end position="336"/>
    </location>
</feature>
<gene>
    <name evidence="2" type="ORF">ACOC_LOCUS3763</name>
</gene>
<name>A0A0R3PHD5_ANGCS</name>
<dbReference type="AlphaFoldDB" id="A0A0R3PHD5"/>
<feature type="compositionally biased region" description="Polar residues" evidence="1">
    <location>
        <begin position="312"/>
        <end position="326"/>
    </location>
</feature>
<evidence type="ECO:0000313" key="4">
    <source>
        <dbReference type="WBParaSite" id="ACOC_0000376201-mRNA-1"/>
    </source>
</evidence>
<reference evidence="2 3" key="2">
    <citation type="submission" date="2018-11" db="EMBL/GenBank/DDBJ databases">
        <authorList>
            <consortium name="Pathogen Informatics"/>
        </authorList>
    </citation>
    <scope>NUCLEOTIDE SEQUENCE [LARGE SCALE GENOMIC DNA]</scope>
    <source>
        <strain evidence="2 3">Costa Rica</strain>
    </source>
</reference>
<keyword evidence="3" id="KW-1185">Reference proteome</keyword>